<reference evidence="1 2" key="1">
    <citation type="journal article" date="2014" name="Antonie Van Leeuwenhoek">
        <title>Roseivivax atlanticus sp. nov., isolated from surface seawater of the Atlantic Ocean.</title>
        <authorList>
            <person name="Li G."/>
            <person name="Lai Q."/>
            <person name="Liu X."/>
            <person name="Sun F."/>
            <person name="Shao Z."/>
        </authorList>
    </citation>
    <scope>NUCLEOTIDE SEQUENCE [LARGE SCALE GENOMIC DNA]</scope>
    <source>
        <strain evidence="1 2">22II-s10s</strain>
    </source>
</reference>
<sequence>MSVTWVLVCNGNRARVLCGLDGASASAPLEIICRAPARHLRAALSELDAPAPECTPPRLEPETDLDPIRKDMHEFARETLEMLARRFVAGDFSRLIVLATPKMLRVLRREMPAALDGAAISARSSNLICAPEHDLRRAVIRMLQREGLTPS</sequence>
<keyword evidence="2" id="KW-1185">Reference proteome</keyword>
<accession>W4HJ87</accession>
<dbReference type="Pfam" id="PF18856">
    <property type="entry name" value="baeRF_family12"/>
    <property type="match status" value="1"/>
</dbReference>
<dbReference type="Proteomes" id="UP000019063">
    <property type="component" value="Unassembled WGS sequence"/>
</dbReference>
<comment type="caution">
    <text evidence="1">The sequence shown here is derived from an EMBL/GenBank/DDBJ whole genome shotgun (WGS) entry which is preliminary data.</text>
</comment>
<dbReference type="AlphaFoldDB" id="W4HJ87"/>
<gene>
    <name evidence="1" type="ORF">ATO8_09648</name>
</gene>
<evidence type="ECO:0000313" key="2">
    <source>
        <dbReference type="Proteomes" id="UP000019063"/>
    </source>
</evidence>
<proteinExistence type="predicted"/>
<dbReference type="EMBL" id="AQQW01000005">
    <property type="protein sequence ID" value="ETW12797.1"/>
    <property type="molecule type" value="Genomic_DNA"/>
</dbReference>
<protein>
    <recommendedName>
        <fullName evidence="3">Host attachment protein</fullName>
    </recommendedName>
</protein>
<evidence type="ECO:0000313" key="1">
    <source>
        <dbReference type="EMBL" id="ETW12797.1"/>
    </source>
</evidence>
<name>W4HJ87_9RHOB</name>
<dbReference type="InterPro" id="IPR041374">
    <property type="entry name" value="BaeRF_family12"/>
</dbReference>
<evidence type="ECO:0008006" key="3">
    <source>
        <dbReference type="Google" id="ProtNLM"/>
    </source>
</evidence>
<organism evidence="1 2">
    <name type="scientific">Roseivivax marinus</name>
    <dbReference type="NCBI Taxonomy" id="1379903"/>
    <lineage>
        <taxon>Bacteria</taxon>
        <taxon>Pseudomonadati</taxon>
        <taxon>Pseudomonadota</taxon>
        <taxon>Alphaproteobacteria</taxon>
        <taxon>Rhodobacterales</taxon>
        <taxon>Roseobacteraceae</taxon>
        <taxon>Roseivivax</taxon>
    </lineage>
</organism>